<evidence type="ECO:0000313" key="3">
    <source>
        <dbReference type="Proteomes" id="UP000278775"/>
    </source>
</evidence>
<accession>A0A3M7TFJ9</accession>
<reference evidence="2 3" key="1">
    <citation type="submission" date="2018-08" db="EMBL/GenBank/DDBJ databases">
        <title>Chryseobacterium nematophagum: a novel matrix digesting pathogen of nematodes.</title>
        <authorList>
            <person name="Page A."/>
            <person name="Roberts M."/>
            <person name="Felix M.-A."/>
            <person name="Weir W."/>
        </authorList>
    </citation>
    <scope>NUCLEOTIDE SEQUENCE [LARGE SCALE GENOMIC DNA]</scope>
    <source>
        <strain evidence="2 3">JUb129</strain>
    </source>
</reference>
<dbReference type="Proteomes" id="UP000278775">
    <property type="component" value="Unassembled WGS sequence"/>
</dbReference>
<feature type="transmembrane region" description="Helical" evidence="1">
    <location>
        <begin position="14"/>
        <end position="34"/>
    </location>
</feature>
<gene>
    <name evidence="2" type="ORF">D1631_07385</name>
</gene>
<dbReference type="AlphaFoldDB" id="A0A3M7TFJ9"/>
<evidence type="ECO:0000313" key="2">
    <source>
        <dbReference type="EMBL" id="RNA61766.1"/>
    </source>
</evidence>
<keyword evidence="1" id="KW-1133">Transmembrane helix</keyword>
<protein>
    <submittedName>
        <fullName evidence="2">Uncharacterized protein</fullName>
    </submittedName>
</protein>
<keyword evidence="1" id="KW-0472">Membrane</keyword>
<evidence type="ECO:0000256" key="1">
    <source>
        <dbReference type="SAM" id="Phobius"/>
    </source>
</evidence>
<sequence length="64" mass="7184">MYKPPVPGRKIDSFIKAGVGVGIIIGGLELLDWATSRFIPMLMTPIMIYDINTQNTYQNKTLKL</sequence>
<dbReference type="RefSeq" id="WP_122635887.1">
    <property type="nucleotide sequence ID" value="NZ_QWIU01000002.1"/>
</dbReference>
<comment type="caution">
    <text evidence="2">The sequence shown here is derived from an EMBL/GenBank/DDBJ whole genome shotgun (WGS) entry which is preliminary data.</text>
</comment>
<keyword evidence="1" id="KW-0812">Transmembrane</keyword>
<proteinExistence type="predicted"/>
<dbReference type="EMBL" id="QWIU01000002">
    <property type="protein sequence ID" value="RNA61766.1"/>
    <property type="molecule type" value="Genomic_DNA"/>
</dbReference>
<organism evidence="2 3">
    <name type="scientific">Chryseobacterium nematophagum</name>
    <dbReference type="NCBI Taxonomy" id="2305228"/>
    <lineage>
        <taxon>Bacteria</taxon>
        <taxon>Pseudomonadati</taxon>
        <taxon>Bacteroidota</taxon>
        <taxon>Flavobacteriia</taxon>
        <taxon>Flavobacteriales</taxon>
        <taxon>Weeksellaceae</taxon>
        <taxon>Chryseobacterium group</taxon>
        <taxon>Chryseobacterium</taxon>
    </lineage>
</organism>
<name>A0A3M7TFJ9_9FLAO</name>